<dbReference type="Proteomes" id="UP001138709">
    <property type="component" value="Unassembled WGS sequence"/>
</dbReference>
<reference evidence="2" key="1">
    <citation type="submission" date="2020-01" db="EMBL/GenBank/DDBJ databases">
        <authorList>
            <person name="Rat A."/>
        </authorList>
    </citation>
    <scope>NUCLEOTIDE SEQUENCE</scope>
    <source>
        <strain evidence="2">LMG 31228</strain>
    </source>
</reference>
<gene>
    <name evidence="2" type="ORF">GXW74_08280</name>
</gene>
<feature type="transmembrane region" description="Helical" evidence="1">
    <location>
        <begin position="80"/>
        <end position="97"/>
    </location>
</feature>
<proteinExistence type="predicted"/>
<keyword evidence="1" id="KW-0472">Membrane</keyword>
<keyword evidence="1" id="KW-0812">Transmembrane</keyword>
<dbReference type="AlphaFoldDB" id="A0A9X9X9U5"/>
<evidence type="ECO:0000256" key="1">
    <source>
        <dbReference type="SAM" id="Phobius"/>
    </source>
</evidence>
<evidence type="ECO:0000313" key="3">
    <source>
        <dbReference type="Proteomes" id="UP001138709"/>
    </source>
</evidence>
<dbReference type="EMBL" id="JAAEDL010000006">
    <property type="protein sequence ID" value="MBR0680481.1"/>
    <property type="molecule type" value="Genomic_DNA"/>
</dbReference>
<reference evidence="2" key="2">
    <citation type="journal article" date="2021" name="Syst. Appl. Microbiol.">
        <title>Roseomonas hellenica sp. nov., isolated from roots of wild-growing Alkanna tinctoria.</title>
        <authorList>
            <person name="Rat A."/>
            <person name="Naranjo H.D."/>
            <person name="Lebbe L."/>
            <person name="Cnockaert M."/>
            <person name="Krigas N."/>
            <person name="Grigoriadou K."/>
            <person name="Maloupa E."/>
            <person name="Willems A."/>
        </authorList>
    </citation>
    <scope>NUCLEOTIDE SEQUENCE</scope>
    <source>
        <strain evidence="2">LMG 31228</strain>
    </source>
</reference>
<keyword evidence="1" id="KW-1133">Transmembrane helix</keyword>
<sequence>MRLDVLLAIIGMALATYLCRAGGYALFRALRPPRFVEVTLQHLPGPIFVAYVAPALAAQGAKGFAAAAVVVAAQAATRNLAAAIAAGVGAMWLLGLAA</sequence>
<dbReference type="InterPro" id="IPR008407">
    <property type="entry name" value="Brnchd-chn_aa_trnsp_AzlD"/>
</dbReference>
<feature type="transmembrane region" description="Helical" evidence="1">
    <location>
        <begin position="45"/>
        <end position="73"/>
    </location>
</feature>
<protein>
    <submittedName>
        <fullName evidence="2">AzlD domain-containing protein</fullName>
    </submittedName>
</protein>
<dbReference type="Pfam" id="PF05437">
    <property type="entry name" value="AzlD"/>
    <property type="match status" value="1"/>
</dbReference>
<organism evidence="2 3">
    <name type="scientific">Neoroseomonas eburnea</name>
    <dbReference type="NCBI Taxonomy" id="1346889"/>
    <lineage>
        <taxon>Bacteria</taxon>
        <taxon>Pseudomonadati</taxon>
        <taxon>Pseudomonadota</taxon>
        <taxon>Alphaproteobacteria</taxon>
        <taxon>Acetobacterales</taxon>
        <taxon>Acetobacteraceae</taxon>
        <taxon>Neoroseomonas</taxon>
    </lineage>
</organism>
<keyword evidence="3" id="KW-1185">Reference proteome</keyword>
<comment type="caution">
    <text evidence="2">The sequence shown here is derived from an EMBL/GenBank/DDBJ whole genome shotgun (WGS) entry which is preliminary data.</text>
</comment>
<accession>A0A9X9X9U5</accession>
<name>A0A9X9X9U5_9PROT</name>
<evidence type="ECO:0000313" key="2">
    <source>
        <dbReference type="EMBL" id="MBR0680481.1"/>
    </source>
</evidence>